<accession>A0ABY5P8Y0</accession>
<sequence>MKKINIIYPPLVEDAYDYFHEEDASVTKGQVFRKLIEDNIIQLNGYPTKDAIEAGIVRDFSEDANLTFEEFLEIYPVFKRYDANYFWLEDEFWVMDEALLAFIEVDLEKDAFSDYELTELEAFFEDSIEESIS</sequence>
<reference evidence="1 2" key="1">
    <citation type="submission" date="2022-08" db="EMBL/GenBank/DDBJ databases">
        <title>Aerococcaceae sp. nov isolated from spoiled eye mask.</title>
        <authorList>
            <person name="Zhou G."/>
            <person name="Xie X.-B."/>
            <person name="Shi Q.-S."/>
            <person name="Wang Y.-S."/>
            <person name="Wen X."/>
            <person name="Peng H."/>
            <person name="Yang X.-J."/>
            <person name="Tao H.-B."/>
            <person name="Huang X.-M."/>
        </authorList>
    </citation>
    <scope>NUCLEOTIDE SEQUENCE [LARGE SCALE GENOMIC DNA]</scope>
    <source>
        <strain evidence="2">DM20194951</strain>
    </source>
</reference>
<evidence type="ECO:0000313" key="1">
    <source>
        <dbReference type="EMBL" id="UUX34925.1"/>
    </source>
</evidence>
<gene>
    <name evidence="1" type="ORF">NRE15_04575</name>
</gene>
<dbReference type="RefSeq" id="WP_313794418.1">
    <property type="nucleotide sequence ID" value="NZ_CP102453.1"/>
</dbReference>
<keyword evidence="2" id="KW-1185">Reference proteome</keyword>
<organism evidence="1 2">
    <name type="scientific">Fundicoccus culcitae</name>
    <dbReference type="NCBI Taxonomy" id="2969821"/>
    <lineage>
        <taxon>Bacteria</taxon>
        <taxon>Bacillati</taxon>
        <taxon>Bacillota</taxon>
        <taxon>Bacilli</taxon>
        <taxon>Lactobacillales</taxon>
        <taxon>Aerococcaceae</taxon>
        <taxon>Fundicoccus</taxon>
    </lineage>
</organism>
<protein>
    <submittedName>
        <fullName evidence="1">Uncharacterized protein</fullName>
    </submittedName>
</protein>
<evidence type="ECO:0000313" key="2">
    <source>
        <dbReference type="Proteomes" id="UP001315967"/>
    </source>
</evidence>
<name>A0ABY5P8Y0_9LACT</name>
<dbReference type="EMBL" id="CP102453">
    <property type="protein sequence ID" value="UUX34925.1"/>
    <property type="molecule type" value="Genomic_DNA"/>
</dbReference>
<dbReference type="Proteomes" id="UP001315967">
    <property type="component" value="Chromosome"/>
</dbReference>
<proteinExistence type="predicted"/>